<gene>
    <name evidence="1" type="ORF">GCM10011409_40370</name>
</gene>
<protein>
    <submittedName>
        <fullName evidence="1">Uncharacterized protein</fullName>
    </submittedName>
</protein>
<evidence type="ECO:0000313" key="1">
    <source>
        <dbReference type="EMBL" id="GGB58821.1"/>
    </source>
</evidence>
<name>A0A9W5U1U2_9BACI</name>
<sequence length="84" mass="9603">MPIKKGDHMRVCDIDHSKTDVVKKLSSQKAFLSADPSVQLQEFLNDDHSQGTLNKLFHLLKKYDLATKNSNHHSELYFKGSYPS</sequence>
<keyword evidence="2" id="KW-1185">Reference proteome</keyword>
<reference evidence="1" key="1">
    <citation type="journal article" date="2014" name="Int. J. Syst. Evol. Microbiol.">
        <title>Complete genome sequence of Corynebacterium casei LMG S-19264T (=DSM 44701T), isolated from a smear-ripened cheese.</title>
        <authorList>
            <consortium name="US DOE Joint Genome Institute (JGI-PGF)"/>
            <person name="Walter F."/>
            <person name="Albersmeier A."/>
            <person name="Kalinowski J."/>
            <person name="Ruckert C."/>
        </authorList>
    </citation>
    <scope>NUCLEOTIDE SEQUENCE</scope>
    <source>
        <strain evidence="1">CGMCC 1.15454</strain>
    </source>
</reference>
<dbReference type="Proteomes" id="UP000621492">
    <property type="component" value="Unassembled WGS sequence"/>
</dbReference>
<accession>A0A9W5U1U2</accession>
<dbReference type="EMBL" id="BMJD01000051">
    <property type="protein sequence ID" value="GGB58821.1"/>
    <property type="molecule type" value="Genomic_DNA"/>
</dbReference>
<comment type="caution">
    <text evidence="1">The sequence shown here is derived from an EMBL/GenBank/DDBJ whole genome shotgun (WGS) entry which is preliminary data.</text>
</comment>
<reference evidence="1" key="2">
    <citation type="submission" date="2020-09" db="EMBL/GenBank/DDBJ databases">
        <authorList>
            <person name="Sun Q."/>
            <person name="Zhou Y."/>
        </authorList>
    </citation>
    <scope>NUCLEOTIDE SEQUENCE</scope>
    <source>
        <strain evidence="1">CGMCC 1.15454</strain>
    </source>
</reference>
<dbReference type="AlphaFoldDB" id="A0A9W5U1U2"/>
<organism evidence="1 2">
    <name type="scientific">Lentibacillus populi</name>
    <dbReference type="NCBI Taxonomy" id="1827502"/>
    <lineage>
        <taxon>Bacteria</taxon>
        <taxon>Bacillati</taxon>
        <taxon>Bacillota</taxon>
        <taxon>Bacilli</taxon>
        <taxon>Bacillales</taxon>
        <taxon>Bacillaceae</taxon>
        <taxon>Lentibacillus</taxon>
    </lineage>
</organism>
<evidence type="ECO:0000313" key="2">
    <source>
        <dbReference type="Proteomes" id="UP000621492"/>
    </source>
</evidence>
<proteinExistence type="predicted"/>
<dbReference type="RefSeq" id="WP_250889783.1">
    <property type="nucleotide sequence ID" value="NZ_BMJD01000051.1"/>
</dbReference>